<dbReference type="EMBL" id="JAMZEB010000002">
    <property type="protein sequence ID" value="MCP2355587.1"/>
    <property type="molecule type" value="Genomic_DNA"/>
</dbReference>
<evidence type="ECO:0000313" key="2">
    <source>
        <dbReference type="Proteomes" id="UP001139648"/>
    </source>
</evidence>
<accession>A0A9X2GDD0</accession>
<evidence type="ECO:0000313" key="1">
    <source>
        <dbReference type="EMBL" id="MCP2355587.1"/>
    </source>
</evidence>
<dbReference type="Proteomes" id="UP001139648">
    <property type="component" value="Unassembled WGS sequence"/>
</dbReference>
<name>A0A9X2GDD0_9ACTN</name>
<sequence length="36" mass="3724">MAVKTVRMAGEAVRSPRAGLTGVLLPDVPPAPRPGR</sequence>
<proteinExistence type="predicted"/>
<keyword evidence="2" id="KW-1185">Reference proteome</keyword>
<organism evidence="1 2">
    <name type="scientific">Nonomuraea thailandensis</name>
    <dbReference type="NCBI Taxonomy" id="1188745"/>
    <lineage>
        <taxon>Bacteria</taxon>
        <taxon>Bacillati</taxon>
        <taxon>Actinomycetota</taxon>
        <taxon>Actinomycetes</taxon>
        <taxon>Streptosporangiales</taxon>
        <taxon>Streptosporangiaceae</taxon>
        <taxon>Nonomuraea</taxon>
    </lineage>
</organism>
<comment type="caution">
    <text evidence="1">The sequence shown here is derived from an EMBL/GenBank/DDBJ whole genome shotgun (WGS) entry which is preliminary data.</text>
</comment>
<protein>
    <submittedName>
        <fullName evidence="1">Uncharacterized protein</fullName>
    </submittedName>
</protein>
<dbReference type="AlphaFoldDB" id="A0A9X2GDD0"/>
<gene>
    <name evidence="1" type="ORF">HD597_002607</name>
</gene>
<reference evidence="1" key="1">
    <citation type="submission" date="2022-06" db="EMBL/GenBank/DDBJ databases">
        <title>Sequencing the genomes of 1000 actinobacteria strains.</title>
        <authorList>
            <person name="Klenk H.-P."/>
        </authorList>
    </citation>
    <scope>NUCLEOTIDE SEQUENCE</scope>
    <source>
        <strain evidence="1">DSM 46694</strain>
    </source>
</reference>